<evidence type="ECO:0000256" key="1">
    <source>
        <dbReference type="ARBA" id="ARBA00023015"/>
    </source>
</evidence>
<evidence type="ECO:0000256" key="3">
    <source>
        <dbReference type="ARBA" id="ARBA00023163"/>
    </source>
</evidence>
<keyword evidence="2 5" id="KW-0238">DNA-binding</keyword>
<keyword evidence="6" id="KW-1185">Reference proteome</keyword>
<dbReference type="Pfam" id="PF00392">
    <property type="entry name" value="GntR"/>
    <property type="match status" value="1"/>
</dbReference>
<sequence>MRPTLDDTRPIYLQIREMIEDEIIEGRLLEETQAPSTNQLVAFYKINPATILKGINQLVDAGILYKKRGVGMFVASGSKQQLLEKRKEHFLREYVEPMHKEAERLSISEDELHSLIFKRGGHPNED</sequence>
<protein>
    <submittedName>
        <fullName evidence="5">DNA-binding transcriptional regulator YhcF (GntR family)</fullName>
    </submittedName>
</protein>
<dbReference type="SMART" id="SM00345">
    <property type="entry name" value="HTH_GNTR"/>
    <property type="match status" value="1"/>
</dbReference>
<accession>A0ABS2PIQ9</accession>
<dbReference type="PANTHER" id="PTHR38445">
    <property type="entry name" value="HTH-TYPE TRANSCRIPTIONAL REPRESSOR YTRA"/>
    <property type="match status" value="1"/>
</dbReference>
<gene>
    <name evidence="5" type="ORF">JOD17_003834</name>
</gene>
<dbReference type="InterPro" id="IPR000524">
    <property type="entry name" value="Tscrpt_reg_HTH_GntR"/>
</dbReference>
<dbReference type="CDD" id="cd07377">
    <property type="entry name" value="WHTH_GntR"/>
    <property type="match status" value="1"/>
</dbReference>
<dbReference type="SUPFAM" id="SSF46785">
    <property type="entry name" value="Winged helix' DNA-binding domain"/>
    <property type="match status" value="1"/>
</dbReference>
<feature type="domain" description="HTH gntR-type" evidence="4">
    <location>
        <begin position="9"/>
        <end position="77"/>
    </location>
</feature>
<dbReference type="Gene3D" id="1.10.10.10">
    <property type="entry name" value="Winged helix-like DNA-binding domain superfamily/Winged helix DNA-binding domain"/>
    <property type="match status" value="1"/>
</dbReference>
<dbReference type="RefSeq" id="WP_081831660.1">
    <property type="nucleotide sequence ID" value="NZ_JAFBEC010000016.1"/>
</dbReference>
<dbReference type="PANTHER" id="PTHR38445:SF10">
    <property type="entry name" value="GNTR-FAMILY TRANSCRIPTIONAL REGULATOR"/>
    <property type="match status" value="1"/>
</dbReference>
<keyword evidence="3" id="KW-0804">Transcription</keyword>
<organism evidence="5 6">
    <name type="scientific">Geomicrobium sediminis</name>
    <dbReference type="NCBI Taxonomy" id="1347788"/>
    <lineage>
        <taxon>Bacteria</taxon>
        <taxon>Bacillati</taxon>
        <taxon>Bacillota</taxon>
        <taxon>Bacilli</taxon>
        <taxon>Bacillales</taxon>
        <taxon>Geomicrobium</taxon>
    </lineage>
</organism>
<dbReference type="EMBL" id="JAFBEC010000016">
    <property type="protein sequence ID" value="MBM7634708.1"/>
    <property type="molecule type" value="Genomic_DNA"/>
</dbReference>
<evidence type="ECO:0000313" key="5">
    <source>
        <dbReference type="EMBL" id="MBM7634708.1"/>
    </source>
</evidence>
<dbReference type="GO" id="GO:0003677">
    <property type="term" value="F:DNA binding"/>
    <property type="evidence" value="ECO:0007669"/>
    <property type="project" value="UniProtKB-KW"/>
</dbReference>
<evidence type="ECO:0000259" key="4">
    <source>
        <dbReference type="PROSITE" id="PS50949"/>
    </source>
</evidence>
<proteinExistence type="predicted"/>
<dbReference type="InterPro" id="IPR036390">
    <property type="entry name" value="WH_DNA-bd_sf"/>
</dbReference>
<comment type="caution">
    <text evidence="5">The sequence shown here is derived from an EMBL/GenBank/DDBJ whole genome shotgun (WGS) entry which is preliminary data.</text>
</comment>
<evidence type="ECO:0000313" key="6">
    <source>
        <dbReference type="Proteomes" id="UP000741863"/>
    </source>
</evidence>
<evidence type="ECO:0000256" key="2">
    <source>
        <dbReference type="ARBA" id="ARBA00023125"/>
    </source>
</evidence>
<dbReference type="PROSITE" id="PS50949">
    <property type="entry name" value="HTH_GNTR"/>
    <property type="match status" value="1"/>
</dbReference>
<name>A0ABS2PIQ9_9BACL</name>
<dbReference type="InterPro" id="IPR036388">
    <property type="entry name" value="WH-like_DNA-bd_sf"/>
</dbReference>
<dbReference type="Proteomes" id="UP000741863">
    <property type="component" value="Unassembled WGS sequence"/>
</dbReference>
<keyword evidence="1" id="KW-0805">Transcription regulation</keyword>
<reference evidence="5 6" key="1">
    <citation type="submission" date="2021-01" db="EMBL/GenBank/DDBJ databases">
        <title>Genomic Encyclopedia of Type Strains, Phase IV (KMG-IV): sequencing the most valuable type-strain genomes for metagenomic binning, comparative biology and taxonomic classification.</title>
        <authorList>
            <person name="Goeker M."/>
        </authorList>
    </citation>
    <scope>NUCLEOTIDE SEQUENCE [LARGE SCALE GENOMIC DNA]</scope>
    <source>
        <strain evidence="5 6">DSM 25540</strain>
    </source>
</reference>